<dbReference type="HOGENOM" id="CLU_444285_0_0_1"/>
<name>K1QST6_MAGGI</name>
<dbReference type="EMBL" id="JH818030">
    <property type="protein sequence ID" value="EKC34289.1"/>
    <property type="molecule type" value="Genomic_DNA"/>
</dbReference>
<gene>
    <name evidence="1" type="ORF">CGI_10020001</name>
</gene>
<dbReference type="PROSITE" id="PS00028">
    <property type="entry name" value="ZINC_FINGER_C2H2_1"/>
    <property type="match status" value="1"/>
</dbReference>
<dbReference type="InterPro" id="IPR046496">
    <property type="entry name" value="DUF6589"/>
</dbReference>
<sequence length="615" mass="69978">MMGATMFAVVFRGKKESVKSKVITAGVYQDIIRGMTRGESHQRISQLLYNSSFKVNILNSVLKDLKKELSKLSSTKTGSCLRRTSSDDLATVNFETWNLEFQLFSPVLFKIISGVFDDQKSVAVAVISAIIQKQKNMHMCAFHHAVSQVLDNGGATDECINLLNKLGLCVSSSAAAKKKTDFIARQTDHIQKLVISEKIALEQNTDLLDKSENKNEDMISILEYIHRNYIPHTAEEHPSVIRKKILYQQFYKASSTTDCGTLSQLRNSVHRVDVQGSDRVIDSYRAHSAFIDDCLDAFIVGACIHHLGMEDIGSEPKSNQVLFEAVSSEDKVQFIANIASEIQRKYINLKNDLHTLEHTSEELDMQEQIKDMFDAGEGKYPCVECRRPYKTRGHLNNHLVREHEWQLYQQNQDAGENLDRVALYRASFMKCALLLRDTSDAYQLGDGIGHHTKYQLWLFRFLANFHCLLSPREAYEYKWNCTTNLKGGAGHNIPNDNLVEILVHRLKAKLQSQGSNVTYESARKSALTLQIQDEIRENLIEKSGLKKYGTTRPARANIDIVLMVNELSAGNVLSYIPGRKYDNFKSFCDMFSRVNVVNLHKWLNKQKERLSYETI</sequence>
<proteinExistence type="predicted"/>
<protein>
    <submittedName>
        <fullName evidence="1">Uncharacterized protein</fullName>
    </submittedName>
</protein>
<dbReference type="AlphaFoldDB" id="K1QST6"/>
<organism evidence="1">
    <name type="scientific">Magallana gigas</name>
    <name type="common">Pacific oyster</name>
    <name type="synonym">Crassostrea gigas</name>
    <dbReference type="NCBI Taxonomy" id="29159"/>
    <lineage>
        <taxon>Eukaryota</taxon>
        <taxon>Metazoa</taxon>
        <taxon>Spiralia</taxon>
        <taxon>Lophotrochozoa</taxon>
        <taxon>Mollusca</taxon>
        <taxon>Bivalvia</taxon>
        <taxon>Autobranchia</taxon>
        <taxon>Pteriomorphia</taxon>
        <taxon>Ostreida</taxon>
        <taxon>Ostreoidea</taxon>
        <taxon>Ostreidae</taxon>
        <taxon>Magallana</taxon>
    </lineage>
</organism>
<dbReference type="InParanoid" id="K1QST6"/>
<dbReference type="Pfam" id="PF20231">
    <property type="entry name" value="DUF6589"/>
    <property type="match status" value="1"/>
</dbReference>
<evidence type="ECO:0000313" key="1">
    <source>
        <dbReference type="EMBL" id="EKC34289.1"/>
    </source>
</evidence>
<accession>K1QST6</accession>
<dbReference type="PROSITE" id="PS50157">
    <property type="entry name" value="ZINC_FINGER_C2H2_2"/>
    <property type="match status" value="1"/>
</dbReference>
<dbReference type="InterPro" id="IPR013087">
    <property type="entry name" value="Znf_C2H2_type"/>
</dbReference>
<reference evidence="1" key="1">
    <citation type="journal article" date="2012" name="Nature">
        <title>The oyster genome reveals stress adaptation and complexity of shell formation.</title>
        <authorList>
            <person name="Zhang G."/>
            <person name="Fang X."/>
            <person name="Guo X."/>
            <person name="Li L."/>
            <person name="Luo R."/>
            <person name="Xu F."/>
            <person name="Yang P."/>
            <person name="Zhang L."/>
            <person name="Wang X."/>
            <person name="Qi H."/>
            <person name="Xiong Z."/>
            <person name="Que H."/>
            <person name="Xie Y."/>
            <person name="Holland P.W."/>
            <person name="Paps J."/>
            <person name="Zhu Y."/>
            <person name="Wu F."/>
            <person name="Chen Y."/>
            <person name="Wang J."/>
            <person name="Peng C."/>
            <person name="Meng J."/>
            <person name="Yang L."/>
            <person name="Liu J."/>
            <person name="Wen B."/>
            <person name="Zhang N."/>
            <person name="Huang Z."/>
            <person name="Zhu Q."/>
            <person name="Feng Y."/>
            <person name="Mount A."/>
            <person name="Hedgecock D."/>
            <person name="Xu Z."/>
            <person name="Liu Y."/>
            <person name="Domazet-Loso T."/>
            <person name="Du Y."/>
            <person name="Sun X."/>
            <person name="Zhang S."/>
            <person name="Liu B."/>
            <person name="Cheng P."/>
            <person name="Jiang X."/>
            <person name="Li J."/>
            <person name="Fan D."/>
            <person name="Wang W."/>
            <person name="Fu W."/>
            <person name="Wang T."/>
            <person name="Wang B."/>
            <person name="Zhang J."/>
            <person name="Peng Z."/>
            <person name="Li Y."/>
            <person name="Li N."/>
            <person name="Wang J."/>
            <person name="Chen M."/>
            <person name="He Y."/>
            <person name="Tan F."/>
            <person name="Song X."/>
            <person name="Zheng Q."/>
            <person name="Huang R."/>
            <person name="Yang H."/>
            <person name="Du X."/>
            <person name="Chen L."/>
            <person name="Yang M."/>
            <person name="Gaffney P.M."/>
            <person name="Wang S."/>
            <person name="Luo L."/>
            <person name="She Z."/>
            <person name="Ming Y."/>
            <person name="Huang W."/>
            <person name="Zhang S."/>
            <person name="Huang B."/>
            <person name="Zhang Y."/>
            <person name="Qu T."/>
            <person name="Ni P."/>
            <person name="Miao G."/>
            <person name="Wang J."/>
            <person name="Wang Q."/>
            <person name="Steinberg C.E."/>
            <person name="Wang H."/>
            <person name="Li N."/>
            <person name="Qian L."/>
            <person name="Zhang G."/>
            <person name="Li Y."/>
            <person name="Yang H."/>
            <person name="Liu X."/>
            <person name="Wang J."/>
            <person name="Yin Y."/>
            <person name="Wang J."/>
        </authorList>
    </citation>
    <scope>NUCLEOTIDE SEQUENCE [LARGE SCALE GENOMIC DNA]</scope>
    <source>
        <strain evidence="1">05x7-T-G4-1.051#20</strain>
    </source>
</reference>